<evidence type="ECO:0000313" key="6">
    <source>
        <dbReference type="EMBL" id="GAQ90715.1"/>
    </source>
</evidence>
<dbReference type="PANTHER" id="PTHR46394">
    <property type="entry name" value="ANNEXIN"/>
    <property type="match status" value="1"/>
</dbReference>
<feature type="domain" description="PNPLA" evidence="5">
    <location>
        <begin position="68"/>
        <end position="251"/>
    </location>
</feature>
<feature type="active site" description="Proton acceptor" evidence="2">
    <location>
        <position position="238"/>
    </location>
</feature>
<dbReference type="PROSITE" id="PS51635">
    <property type="entry name" value="PNPLA"/>
    <property type="match status" value="1"/>
</dbReference>
<evidence type="ECO:0000256" key="3">
    <source>
        <dbReference type="RuleBase" id="RU361262"/>
    </source>
</evidence>
<sequence length="355" mass="38132">MAPGNLILRLLVVFLIQMHFSRVVLETEGRDLTDVFTTSAGPFGDFGGGALARGEPSAEACIPVEDILIGADIDFQSGAHLLMLGGLESVQREGGDDIGVFAGTSAGAIVAYVGALKTVRAHDVLNYIVDNPPYKLRSLNINNLLTRFGLDDGEKLFSYLATMFDSLAAGSSHMTFRQLRARTGNVLRVAAVCTTTSSLDIFDCERSPECVVMDAIRASCCVPLYFTPHRIGGRLYVDGGLLAYYPHSLLDDLPEEQRLAVFVGVTDAGPESTGGGFDDLAAHVYKLSRIACTAKELEAISNVGWILVLPPDARCGGKLSLHPDPEPLRAAFSEALEATSAFIHERWGAPKTKRD</sequence>
<evidence type="ECO:0000313" key="7">
    <source>
        <dbReference type="Proteomes" id="UP000054558"/>
    </source>
</evidence>
<keyword evidence="1 2" id="KW-0443">Lipid metabolism</keyword>
<dbReference type="InterPro" id="IPR052580">
    <property type="entry name" value="Lipid_Hydrolase"/>
</dbReference>
<reference evidence="6 7" key="1">
    <citation type="journal article" date="2014" name="Nat. Commun.">
        <title>Klebsormidium flaccidum genome reveals primary factors for plant terrestrial adaptation.</title>
        <authorList>
            <person name="Hori K."/>
            <person name="Maruyama F."/>
            <person name="Fujisawa T."/>
            <person name="Togashi T."/>
            <person name="Yamamoto N."/>
            <person name="Seo M."/>
            <person name="Sato S."/>
            <person name="Yamada T."/>
            <person name="Mori H."/>
            <person name="Tajima N."/>
            <person name="Moriyama T."/>
            <person name="Ikeuchi M."/>
            <person name="Watanabe M."/>
            <person name="Wada H."/>
            <person name="Kobayashi K."/>
            <person name="Saito M."/>
            <person name="Masuda T."/>
            <person name="Sasaki-Sekimoto Y."/>
            <person name="Mashiguchi K."/>
            <person name="Awai K."/>
            <person name="Shimojima M."/>
            <person name="Masuda S."/>
            <person name="Iwai M."/>
            <person name="Nobusawa T."/>
            <person name="Narise T."/>
            <person name="Kondo S."/>
            <person name="Saito H."/>
            <person name="Sato R."/>
            <person name="Murakawa M."/>
            <person name="Ihara Y."/>
            <person name="Oshima-Yamada Y."/>
            <person name="Ohtaka K."/>
            <person name="Satoh M."/>
            <person name="Sonobe K."/>
            <person name="Ishii M."/>
            <person name="Ohtani R."/>
            <person name="Kanamori-Sato M."/>
            <person name="Honoki R."/>
            <person name="Miyazaki D."/>
            <person name="Mochizuki H."/>
            <person name="Umetsu J."/>
            <person name="Higashi K."/>
            <person name="Shibata D."/>
            <person name="Kamiya Y."/>
            <person name="Sato N."/>
            <person name="Nakamura Y."/>
            <person name="Tabata S."/>
            <person name="Ida S."/>
            <person name="Kurokawa K."/>
            <person name="Ohta H."/>
        </authorList>
    </citation>
    <scope>NUCLEOTIDE SEQUENCE [LARGE SCALE GENOMIC DNA]</scope>
    <source>
        <strain evidence="6 7">NIES-2285</strain>
    </source>
</reference>
<dbReference type="Pfam" id="PF01734">
    <property type="entry name" value="Patatin"/>
    <property type="match status" value="1"/>
</dbReference>
<dbReference type="Gene3D" id="3.40.1090.10">
    <property type="entry name" value="Cytosolic phospholipase A2 catalytic domain"/>
    <property type="match status" value="1"/>
</dbReference>
<dbReference type="Proteomes" id="UP000054558">
    <property type="component" value="Unassembled WGS sequence"/>
</dbReference>
<comment type="caution">
    <text evidence="2">Lacks conserved residue(s) required for the propagation of feature annotation.</text>
</comment>
<dbReference type="InterPro" id="IPR016035">
    <property type="entry name" value="Acyl_Trfase/lysoPLipase"/>
</dbReference>
<accession>A0A1Y1IIM9</accession>
<evidence type="ECO:0000256" key="4">
    <source>
        <dbReference type="SAM" id="SignalP"/>
    </source>
</evidence>
<comment type="function">
    <text evidence="3">Lipolytic acyl hydrolase (LAH).</text>
</comment>
<dbReference type="AlphaFoldDB" id="A0A1Y1IIM9"/>
<keyword evidence="2 3" id="KW-0442">Lipid degradation</keyword>
<evidence type="ECO:0000259" key="5">
    <source>
        <dbReference type="PROSITE" id="PS51635"/>
    </source>
</evidence>
<comment type="domain">
    <text evidence="3">The nitrogen atoms of the two glycine residues in the GGXR motif define the oxyanion hole, and stabilize the oxyanion that forms during the nucleophilic attack by the catalytic serine during substrate cleavage.</text>
</comment>
<keyword evidence="2 3" id="KW-0378">Hydrolase</keyword>
<feature type="short sequence motif" description="GXSXG" evidence="2">
    <location>
        <begin position="103"/>
        <end position="107"/>
    </location>
</feature>
<dbReference type="EC" id="3.1.1.-" evidence="3"/>
<evidence type="ECO:0000256" key="2">
    <source>
        <dbReference type="PROSITE-ProRule" id="PRU01161"/>
    </source>
</evidence>
<protein>
    <recommendedName>
        <fullName evidence="3">Patatin</fullName>
        <ecNumber evidence="3">3.1.1.-</ecNumber>
    </recommendedName>
</protein>
<keyword evidence="7" id="KW-1185">Reference proteome</keyword>
<dbReference type="GO" id="GO:0016042">
    <property type="term" value="P:lipid catabolic process"/>
    <property type="evidence" value="ECO:0007669"/>
    <property type="project" value="UniProtKB-UniRule"/>
</dbReference>
<feature type="signal peptide" evidence="4">
    <location>
        <begin position="1"/>
        <end position="26"/>
    </location>
</feature>
<dbReference type="InterPro" id="IPR002641">
    <property type="entry name" value="PNPLA_dom"/>
</dbReference>
<name>A0A1Y1IIM9_KLENI</name>
<feature type="chain" id="PRO_5013367632" description="Patatin" evidence="4">
    <location>
        <begin position="27"/>
        <end position="355"/>
    </location>
</feature>
<gene>
    <name evidence="6" type="ORF">KFL_006770080</name>
</gene>
<dbReference type="EMBL" id="DF237626">
    <property type="protein sequence ID" value="GAQ90715.1"/>
    <property type="molecule type" value="Genomic_DNA"/>
</dbReference>
<dbReference type="PANTHER" id="PTHR46394:SF1">
    <property type="entry name" value="PNPLA DOMAIN-CONTAINING PROTEIN"/>
    <property type="match status" value="1"/>
</dbReference>
<proteinExistence type="inferred from homology"/>
<keyword evidence="4" id="KW-0732">Signal</keyword>
<dbReference type="SUPFAM" id="SSF52151">
    <property type="entry name" value="FabD/lysophospholipase-like"/>
    <property type="match status" value="1"/>
</dbReference>
<comment type="similarity">
    <text evidence="3">Belongs to the patatin family.</text>
</comment>
<feature type="short sequence motif" description="DGA/G" evidence="2">
    <location>
        <begin position="238"/>
        <end position="240"/>
    </location>
</feature>
<evidence type="ECO:0000256" key="1">
    <source>
        <dbReference type="ARBA" id="ARBA00023098"/>
    </source>
</evidence>
<organism evidence="6 7">
    <name type="scientific">Klebsormidium nitens</name>
    <name type="common">Green alga</name>
    <name type="synonym">Ulothrix nitens</name>
    <dbReference type="NCBI Taxonomy" id="105231"/>
    <lineage>
        <taxon>Eukaryota</taxon>
        <taxon>Viridiplantae</taxon>
        <taxon>Streptophyta</taxon>
        <taxon>Klebsormidiophyceae</taxon>
        <taxon>Klebsormidiales</taxon>
        <taxon>Klebsormidiaceae</taxon>
        <taxon>Klebsormidium</taxon>
    </lineage>
</organism>
<feature type="active site" description="Nucleophile" evidence="2">
    <location>
        <position position="105"/>
    </location>
</feature>
<dbReference type="GO" id="GO:0016787">
    <property type="term" value="F:hydrolase activity"/>
    <property type="evidence" value="ECO:0007669"/>
    <property type="project" value="UniProtKB-UniRule"/>
</dbReference>